<comment type="subcellular location">
    <subcellularLocation>
        <location evidence="2">Chromosome</location>
        <location evidence="2">Centromere</location>
    </subcellularLocation>
    <subcellularLocation>
        <location evidence="1">Nucleus</location>
    </subcellularLocation>
</comment>
<evidence type="ECO:0000256" key="6">
    <source>
        <dbReference type="ARBA" id="ARBA00022776"/>
    </source>
</evidence>
<keyword evidence="5" id="KW-0132">Cell division</keyword>
<keyword evidence="13" id="KW-1185">Reference proteome</keyword>
<gene>
    <name evidence="12" type="ORF">SLS56_002393</name>
</gene>
<name>A0ABR3T4X8_9PEZI</name>
<accession>A0ABR3T4X8</accession>
<feature type="domain" description="Borealin N-terminal" evidence="11">
    <location>
        <begin position="19"/>
        <end position="75"/>
    </location>
</feature>
<dbReference type="Pfam" id="PF10444">
    <property type="entry name" value="Nbl1_Borealin_N"/>
    <property type="match status" value="1"/>
</dbReference>
<reference evidence="12 13" key="1">
    <citation type="submission" date="2024-02" db="EMBL/GenBank/DDBJ databases">
        <title>De novo assembly and annotation of 12 fungi associated with fruit tree decline syndrome in Ontario, Canada.</title>
        <authorList>
            <person name="Sulman M."/>
            <person name="Ellouze W."/>
            <person name="Ilyukhin E."/>
        </authorList>
    </citation>
    <scope>NUCLEOTIDE SEQUENCE [LARGE SCALE GENOMIC DNA]</scope>
    <source>
        <strain evidence="12 13">M1-105</strain>
    </source>
</reference>
<dbReference type="EMBL" id="JAJVDC020000016">
    <property type="protein sequence ID" value="KAL1634383.1"/>
    <property type="molecule type" value="Genomic_DNA"/>
</dbReference>
<evidence type="ECO:0000256" key="8">
    <source>
        <dbReference type="ARBA" id="ARBA00023306"/>
    </source>
</evidence>
<keyword evidence="6" id="KW-0498">Mitosis</keyword>
<evidence type="ECO:0000256" key="2">
    <source>
        <dbReference type="ARBA" id="ARBA00004584"/>
    </source>
</evidence>
<evidence type="ECO:0000256" key="5">
    <source>
        <dbReference type="ARBA" id="ARBA00022618"/>
    </source>
</evidence>
<sequence length="314" mass="33443">MTPERLSPSKRKLAITETQKQALMDNLQLEITDRARKLRSQYGLLAQGLRSRLEMRVNRIPTALRKTNIMDLVEKYSDQPRAEPPTSTIARPTPSLHLKPSGSTQTSPVQKRGAKRTSDEMAAPDKENAHEEQEQDLAMPKKRAKTAANQKKGPPAANSRARAVSRQDQPLQVLSPKSNNSRTYPRSPLKSAEDEKSKSPLKSSVLSTGEGPGTKGKGAANRGGKRAAATTTAAKEKKATRASIASSNGSAATDASAGTTIVKRKATTTTAAKKTTARTATTKSAAAKATAAAKKGKENAPAATTGRTTRARAR</sequence>
<protein>
    <recommendedName>
        <fullName evidence="11">Borealin N-terminal domain-containing protein</fullName>
    </recommendedName>
</protein>
<keyword evidence="9" id="KW-0137">Centromere</keyword>
<evidence type="ECO:0000313" key="13">
    <source>
        <dbReference type="Proteomes" id="UP001521116"/>
    </source>
</evidence>
<organism evidence="12 13">
    <name type="scientific">Neofusicoccum ribis</name>
    <dbReference type="NCBI Taxonomy" id="45134"/>
    <lineage>
        <taxon>Eukaryota</taxon>
        <taxon>Fungi</taxon>
        <taxon>Dikarya</taxon>
        <taxon>Ascomycota</taxon>
        <taxon>Pezizomycotina</taxon>
        <taxon>Dothideomycetes</taxon>
        <taxon>Dothideomycetes incertae sedis</taxon>
        <taxon>Botryosphaeriales</taxon>
        <taxon>Botryosphaeriaceae</taxon>
        <taxon>Neofusicoccum</taxon>
    </lineage>
</organism>
<keyword evidence="7" id="KW-0539">Nucleus</keyword>
<comment type="similarity">
    <text evidence="3">Belongs to the borealin family.</text>
</comment>
<dbReference type="InterPro" id="IPR018851">
    <property type="entry name" value="Borealin_N"/>
</dbReference>
<feature type="compositionally biased region" description="Polar residues" evidence="10">
    <location>
        <begin position="166"/>
        <end position="184"/>
    </location>
</feature>
<keyword evidence="4" id="KW-0158">Chromosome</keyword>
<evidence type="ECO:0000259" key="11">
    <source>
        <dbReference type="Pfam" id="PF10444"/>
    </source>
</evidence>
<evidence type="ECO:0000256" key="10">
    <source>
        <dbReference type="SAM" id="MobiDB-lite"/>
    </source>
</evidence>
<feature type="compositionally biased region" description="Low complexity" evidence="10">
    <location>
        <begin position="217"/>
        <end position="233"/>
    </location>
</feature>
<dbReference type="PANTHER" id="PTHR16040:SF7">
    <property type="entry name" value="AUSTRALIN, ISOFORM A-RELATED"/>
    <property type="match status" value="1"/>
</dbReference>
<evidence type="ECO:0000256" key="7">
    <source>
        <dbReference type="ARBA" id="ARBA00023242"/>
    </source>
</evidence>
<feature type="compositionally biased region" description="Low complexity" evidence="10">
    <location>
        <begin position="241"/>
        <end position="260"/>
    </location>
</feature>
<evidence type="ECO:0000256" key="1">
    <source>
        <dbReference type="ARBA" id="ARBA00004123"/>
    </source>
</evidence>
<dbReference type="Proteomes" id="UP001521116">
    <property type="component" value="Unassembled WGS sequence"/>
</dbReference>
<evidence type="ECO:0000256" key="4">
    <source>
        <dbReference type="ARBA" id="ARBA00022454"/>
    </source>
</evidence>
<proteinExistence type="inferred from homology"/>
<feature type="region of interest" description="Disordered" evidence="10">
    <location>
        <begin position="78"/>
        <end position="314"/>
    </location>
</feature>
<evidence type="ECO:0000256" key="9">
    <source>
        <dbReference type="ARBA" id="ARBA00023328"/>
    </source>
</evidence>
<feature type="compositionally biased region" description="Basic and acidic residues" evidence="10">
    <location>
        <begin position="116"/>
        <end position="132"/>
    </location>
</feature>
<dbReference type="InterPro" id="IPR018867">
    <property type="entry name" value="Cell_div_borealin"/>
</dbReference>
<feature type="compositionally biased region" description="Low complexity" evidence="10">
    <location>
        <begin position="267"/>
        <end position="293"/>
    </location>
</feature>
<evidence type="ECO:0000313" key="12">
    <source>
        <dbReference type="EMBL" id="KAL1634383.1"/>
    </source>
</evidence>
<keyword evidence="8" id="KW-0131">Cell cycle</keyword>
<dbReference type="PANTHER" id="PTHR16040">
    <property type="entry name" value="AUSTRALIN, ISOFORM A-RELATED"/>
    <property type="match status" value="1"/>
</dbReference>
<comment type="caution">
    <text evidence="12">The sequence shown here is derived from an EMBL/GenBank/DDBJ whole genome shotgun (WGS) entry which is preliminary data.</text>
</comment>
<evidence type="ECO:0000256" key="3">
    <source>
        <dbReference type="ARBA" id="ARBA00009914"/>
    </source>
</evidence>